<evidence type="ECO:0000256" key="13">
    <source>
        <dbReference type="SAM" id="Phobius"/>
    </source>
</evidence>
<proteinExistence type="inferred from homology"/>
<dbReference type="InterPro" id="IPR051163">
    <property type="entry name" value="Sodium:Solute_Symporter_SSF"/>
</dbReference>
<evidence type="ECO:0000256" key="2">
    <source>
        <dbReference type="ARBA" id="ARBA00006434"/>
    </source>
</evidence>
<feature type="transmembrane region" description="Helical" evidence="13">
    <location>
        <begin position="231"/>
        <end position="252"/>
    </location>
</feature>
<keyword evidence="8" id="KW-0406">Ion transport</keyword>
<dbReference type="Pfam" id="PF00474">
    <property type="entry name" value="SSF"/>
    <property type="match status" value="1"/>
</dbReference>
<evidence type="ECO:0000256" key="4">
    <source>
        <dbReference type="ARBA" id="ARBA00022475"/>
    </source>
</evidence>
<evidence type="ECO:0000256" key="1">
    <source>
        <dbReference type="ARBA" id="ARBA00004651"/>
    </source>
</evidence>
<dbReference type="Gene3D" id="1.20.1730.10">
    <property type="entry name" value="Sodium/glucose cotransporter"/>
    <property type="match status" value="1"/>
</dbReference>
<keyword evidence="6 13" id="KW-1133">Transmembrane helix</keyword>
<evidence type="ECO:0000256" key="5">
    <source>
        <dbReference type="ARBA" id="ARBA00022692"/>
    </source>
</evidence>
<dbReference type="InterPro" id="IPR001734">
    <property type="entry name" value="Na/solute_symporter"/>
</dbReference>
<evidence type="ECO:0000256" key="8">
    <source>
        <dbReference type="ARBA" id="ARBA00023065"/>
    </source>
</evidence>
<comment type="similarity">
    <text evidence="2 11">Belongs to the sodium:solute symporter (SSF) (TC 2.A.21) family.</text>
</comment>
<dbReference type="CDD" id="cd11477">
    <property type="entry name" value="SLC5sbd_u1"/>
    <property type="match status" value="1"/>
</dbReference>
<evidence type="ECO:0000256" key="7">
    <source>
        <dbReference type="ARBA" id="ARBA00023053"/>
    </source>
</evidence>
<feature type="transmembrane region" description="Helical" evidence="13">
    <location>
        <begin position="425"/>
        <end position="444"/>
    </location>
</feature>
<feature type="transmembrane region" description="Helical" evidence="13">
    <location>
        <begin position="273"/>
        <end position="294"/>
    </location>
</feature>
<evidence type="ECO:0000256" key="9">
    <source>
        <dbReference type="ARBA" id="ARBA00023136"/>
    </source>
</evidence>
<feature type="transmembrane region" description="Helical" evidence="13">
    <location>
        <begin position="395"/>
        <end position="418"/>
    </location>
</feature>
<feature type="transmembrane region" description="Helical" evidence="13">
    <location>
        <begin position="6"/>
        <end position="22"/>
    </location>
</feature>
<feature type="compositionally biased region" description="Acidic residues" evidence="12">
    <location>
        <begin position="478"/>
        <end position="489"/>
    </location>
</feature>
<protein>
    <submittedName>
        <fullName evidence="14">Na+:solute symporter</fullName>
    </submittedName>
</protein>
<keyword evidence="4" id="KW-1003">Cell membrane</keyword>
<feature type="transmembrane region" description="Helical" evidence="13">
    <location>
        <begin position="159"/>
        <end position="179"/>
    </location>
</feature>
<feature type="region of interest" description="Disordered" evidence="12">
    <location>
        <begin position="478"/>
        <end position="504"/>
    </location>
</feature>
<evidence type="ECO:0000256" key="11">
    <source>
        <dbReference type="RuleBase" id="RU362091"/>
    </source>
</evidence>
<comment type="subcellular location">
    <subcellularLocation>
        <location evidence="1">Cell membrane</location>
        <topology evidence="1">Multi-pass membrane protein</topology>
    </subcellularLocation>
</comment>
<gene>
    <name evidence="14" type="ORF">DQ392_16330</name>
</gene>
<evidence type="ECO:0000256" key="3">
    <source>
        <dbReference type="ARBA" id="ARBA00022448"/>
    </source>
</evidence>
<dbReference type="Proteomes" id="UP000253507">
    <property type="component" value="Unassembled WGS sequence"/>
</dbReference>
<reference evidence="14 15" key="1">
    <citation type="submission" date="2018-06" db="EMBL/GenBank/DDBJ databases">
        <title>Streptomyces reniochalinae sp. nov. and Streptomyces diacarnus sp. nov. from marine sponges.</title>
        <authorList>
            <person name="Li L."/>
        </authorList>
    </citation>
    <scope>NUCLEOTIDE SEQUENCE [LARGE SCALE GENOMIC DNA]</scope>
    <source>
        <strain evidence="14 15">LHW50302</strain>
    </source>
</reference>
<keyword evidence="15" id="KW-1185">Reference proteome</keyword>
<feature type="transmembrane region" description="Helical" evidence="13">
    <location>
        <begin position="314"/>
        <end position="343"/>
    </location>
</feature>
<keyword evidence="10" id="KW-0739">Sodium transport</keyword>
<evidence type="ECO:0000256" key="12">
    <source>
        <dbReference type="SAM" id="MobiDB-lite"/>
    </source>
</evidence>
<dbReference type="PANTHER" id="PTHR42985">
    <property type="entry name" value="SODIUM-COUPLED MONOCARBOXYLATE TRANSPORTER"/>
    <property type="match status" value="1"/>
</dbReference>
<dbReference type="PANTHER" id="PTHR42985:SF40">
    <property type="entry name" value="LD47995P-RELATED"/>
    <property type="match status" value="1"/>
</dbReference>
<comment type="caution">
    <text evidence="14">The sequence shown here is derived from an EMBL/GenBank/DDBJ whole genome shotgun (WGS) entry which is preliminary data.</text>
</comment>
<dbReference type="InterPro" id="IPR038377">
    <property type="entry name" value="Na/Glc_symporter_sf"/>
</dbReference>
<dbReference type="EMBL" id="QOIM01000036">
    <property type="protein sequence ID" value="RCG17451.1"/>
    <property type="molecule type" value="Genomic_DNA"/>
</dbReference>
<name>A0A367EHD0_9ACTN</name>
<evidence type="ECO:0000313" key="14">
    <source>
        <dbReference type="EMBL" id="RCG17451.1"/>
    </source>
</evidence>
<feature type="transmembrane region" description="Helical" evidence="13">
    <location>
        <begin position="364"/>
        <end position="383"/>
    </location>
</feature>
<evidence type="ECO:0000256" key="10">
    <source>
        <dbReference type="ARBA" id="ARBA00023201"/>
    </source>
</evidence>
<dbReference type="GO" id="GO:0015293">
    <property type="term" value="F:symporter activity"/>
    <property type="evidence" value="ECO:0007669"/>
    <property type="project" value="TreeGrafter"/>
</dbReference>
<keyword evidence="3" id="KW-0813">Transport</keyword>
<dbReference type="OrthoDB" id="9789704at2"/>
<dbReference type="RefSeq" id="WP_114016362.1">
    <property type="nucleotide sequence ID" value="NZ_QOIM01000036.1"/>
</dbReference>
<keyword evidence="7" id="KW-0915">Sodium</keyword>
<organism evidence="14 15">
    <name type="scientific">Streptomyces reniochalinae</name>
    <dbReference type="NCBI Taxonomy" id="2250578"/>
    <lineage>
        <taxon>Bacteria</taxon>
        <taxon>Bacillati</taxon>
        <taxon>Actinomycetota</taxon>
        <taxon>Actinomycetes</taxon>
        <taxon>Kitasatosporales</taxon>
        <taxon>Streptomycetaceae</taxon>
        <taxon>Streptomyces</taxon>
    </lineage>
</organism>
<keyword evidence="5 13" id="KW-0812">Transmembrane</keyword>
<accession>A0A367EHD0</accession>
<feature type="transmembrane region" description="Helical" evidence="13">
    <location>
        <begin position="73"/>
        <end position="93"/>
    </location>
</feature>
<evidence type="ECO:0000256" key="6">
    <source>
        <dbReference type="ARBA" id="ARBA00022989"/>
    </source>
</evidence>
<feature type="transmembrane region" description="Helical" evidence="13">
    <location>
        <begin position="42"/>
        <end position="67"/>
    </location>
</feature>
<feature type="transmembrane region" description="Helical" evidence="13">
    <location>
        <begin position="186"/>
        <end position="211"/>
    </location>
</feature>
<dbReference type="PROSITE" id="PS50283">
    <property type="entry name" value="NA_SOLUT_SYMP_3"/>
    <property type="match status" value="1"/>
</dbReference>
<evidence type="ECO:0000313" key="15">
    <source>
        <dbReference type="Proteomes" id="UP000253507"/>
    </source>
</evidence>
<feature type="transmembrane region" description="Helical" evidence="13">
    <location>
        <begin position="450"/>
        <end position="470"/>
    </location>
</feature>
<sequence length="504" mass="54662">MHSFDWTVMCAYFGLMVLIGWWSHKRVGNVKDFFTAGGRMPWWLAGISHHMSGYSAVLFVAYASVAYTTGVTVYFWGFASIGVGVGIGSWLFAARWNRLRSKLGVASPLEYLAMRYNVTTQQALAWSGSLLKIFDIAAKWFAVATLLHVFAGIDYNVGILVTGVITLFYCTVGGLWADALTELGQFVIQAVAAIVMLVVVLGKLGGVPALWTMWDKLPAGHVDPTTPKYTGLFLMVYVLVKTLEYNGGMWNLAQRYMAAPDTHAARRSARLSAGLYLLWPLVLMFPMFAAPLLVPDVDNPDNSYAVMTTTFLPPGLIGLVLAGIFSHTMAMVSSDANAISAVITRDMIPVMYRKARAWTPPQGLLAARVTTVSFVVLTMVVATQAQNLGGVLQLVVNWVAALMGPISIPLLLGMLPWFRRCGPRAALTSWAGGLVGYGLVYYVIDTSQTWLVATPVLVSLVLYAGLGALAPERSETAEELMEVLGDDDTPGTAEPGPEETRLPA</sequence>
<dbReference type="GO" id="GO:0006814">
    <property type="term" value="P:sodium ion transport"/>
    <property type="evidence" value="ECO:0007669"/>
    <property type="project" value="UniProtKB-KW"/>
</dbReference>
<dbReference type="GO" id="GO:0005886">
    <property type="term" value="C:plasma membrane"/>
    <property type="evidence" value="ECO:0007669"/>
    <property type="project" value="UniProtKB-SubCell"/>
</dbReference>
<keyword evidence="9 13" id="KW-0472">Membrane</keyword>
<dbReference type="AlphaFoldDB" id="A0A367EHD0"/>